<dbReference type="CDD" id="cd07185">
    <property type="entry name" value="OmpA_C-like"/>
    <property type="match status" value="1"/>
</dbReference>
<evidence type="ECO:0000313" key="6">
    <source>
        <dbReference type="EMBL" id="PVM87139.1"/>
    </source>
</evidence>
<gene>
    <name evidence="6" type="ORF">DDF67_14625</name>
</gene>
<name>A0A2T9JU08_9CAUL</name>
<sequence>MADENPIERMTPGQILADASVAEFIKAMGLSIADAQKALDLNSLAQVGEYVEPRPGLGGKSLLQLGLSPPFYHYQHADLTVSMQLTMKVGEASAFGIGAKLDFGFGQGGPQAPANAREAQITLRSLPASVTVDGTKTDAAGADLEAAAEGLAQALRSPTGKFERAYVVAQHTRAQFKLDPDNARNPIKTDTGVAFYAGGEASFGVIRIVETPTAGASEAFVLASGKTATVGSQANALLYARAVVTQINALGGFRARLVRDPPGSTLPAGGGTLGLALFDSGSSALKPAATEELRLLARALRDSGSVVDVIGFTDRVASQAYNTQLGQDRADAVANYLRANGVPPAQIRRTETRGEDRWVGATDEVANQQFRRAEVLLADSDDLLIVVDSAGTQLQATPTPDRTGGSASGNGFIIVRHFTAQAVDATAVKVGASETSVAVSGAAVNSGGSTFAADTPEAYAFNLARDVNAGSATHGVRATRQGGVVSFVNASDVVLINLVTLSANDIALSADGGASITRALAGIAAGPTASGDRPKVSVAVGLAVDYRSSRQFEQSVNGNSSISARIVAVPAPVEFLEEIKTYLTPASGSTPTPTPTPTP</sequence>
<dbReference type="InterPro" id="IPR006665">
    <property type="entry name" value="OmpA-like"/>
</dbReference>
<dbReference type="PANTHER" id="PTHR30329:SF21">
    <property type="entry name" value="LIPOPROTEIN YIAD-RELATED"/>
    <property type="match status" value="1"/>
</dbReference>
<dbReference type="PRINTS" id="PR01021">
    <property type="entry name" value="OMPADOMAIN"/>
</dbReference>
<comment type="subcellular location">
    <subcellularLocation>
        <location evidence="1">Cell outer membrane</location>
    </subcellularLocation>
</comment>
<dbReference type="Pfam" id="PF00691">
    <property type="entry name" value="OmpA"/>
    <property type="match status" value="1"/>
</dbReference>
<dbReference type="InterPro" id="IPR036737">
    <property type="entry name" value="OmpA-like_sf"/>
</dbReference>
<dbReference type="GO" id="GO:0009279">
    <property type="term" value="C:cell outer membrane"/>
    <property type="evidence" value="ECO:0007669"/>
    <property type="project" value="UniProtKB-SubCell"/>
</dbReference>
<protein>
    <recommendedName>
        <fullName evidence="5">OmpA-like domain-containing protein</fullName>
    </recommendedName>
</protein>
<reference evidence="6 7" key="1">
    <citation type="submission" date="2018-04" db="EMBL/GenBank/DDBJ databases">
        <title>The genome sequence of Caulobacter sp. 744.</title>
        <authorList>
            <person name="Gao J."/>
            <person name="Sun J."/>
        </authorList>
    </citation>
    <scope>NUCLEOTIDE SEQUENCE [LARGE SCALE GENOMIC DNA]</scope>
    <source>
        <strain evidence="6 7">774</strain>
    </source>
</reference>
<comment type="caution">
    <text evidence="6">The sequence shown here is derived from an EMBL/GenBank/DDBJ whole genome shotgun (WGS) entry which is preliminary data.</text>
</comment>
<dbReference type="SUPFAM" id="SSF103088">
    <property type="entry name" value="OmpA-like"/>
    <property type="match status" value="1"/>
</dbReference>
<dbReference type="AlphaFoldDB" id="A0A2T9JU08"/>
<feature type="domain" description="OmpA-like" evidence="5">
    <location>
        <begin position="270"/>
        <end position="381"/>
    </location>
</feature>
<keyword evidence="2 4" id="KW-0472">Membrane</keyword>
<keyword evidence="7" id="KW-1185">Reference proteome</keyword>
<dbReference type="InterPro" id="IPR050330">
    <property type="entry name" value="Bact_OuterMem_StrucFunc"/>
</dbReference>
<dbReference type="PANTHER" id="PTHR30329">
    <property type="entry name" value="STATOR ELEMENT OF FLAGELLAR MOTOR COMPLEX"/>
    <property type="match status" value="1"/>
</dbReference>
<dbReference type="PROSITE" id="PS51123">
    <property type="entry name" value="OMPA_2"/>
    <property type="match status" value="1"/>
</dbReference>
<evidence type="ECO:0000259" key="5">
    <source>
        <dbReference type="PROSITE" id="PS51123"/>
    </source>
</evidence>
<dbReference type="InterPro" id="IPR006664">
    <property type="entry name" value="OMP_bac"/>
</dbReference>
<proteinExistence type="predicted"/>
<organism evidence="6 7">
    <name type="scientific">Caulobacter endophyticus</name>
    <dbReference type="NCBI Taxonomy" id="2172652"/>
    <lineage>
        <taxon>Bacteria</taxon>
        <taxon>Pseudomonadati</taxon>
        <taxon>Pseudomonadota</taxon>
        <taxon>Alphaproteobacteria</taxon>
        <taxon>Caulobacterales</taxon>
        <taxon>Caulobacteraceae</taxon>
        <taxon>Caulobacter</taxon>
    </lineage>
</organism>
<dbReference type="Gene3D" id="3.30.1330.60">
    <property type="entry name" value="OmpA-like domain"/>
    <property type="match status" value="1"/>
</dbReference>
<evidence type="ECO:0000256" key="3">
    <source>
        <dbReference type="ARBA" id="ARBA00023237"/>
    </source>
</evidence>
<keyword evidence="3" id="KW-0998">Cell outer membrane</keyword>
<dbReference type="EMBL" id="QDKQ01000053">
    <property type="protein sequence ID" value="PVM87139.1"/>
    <property type="molecule type" value="Genomic_DNA"/>
</dbReference>
<dbReference type="Proteomes" id="UP000245073">
    <property type="component" value="Unassembled WGS sequence"/>
</dbReference>
<evidence type="ECO:0000256" key="4">
    <source>
        <dbReference type="PROSITE-ProRule" id="PRU00473"/>
    </source>
</evidence>
<dbReference type="OrthoDB" id="9814546at2"/>
<dbReference type="RefSeq" id="WP_109101606.1">
    <property type="nucleotide sequence ID" value="NZ_QDKQ01000053.1"/>
</dbReference>
<accession>A0A2T9JU08</accession>
<evidence type="ECO:0000256" key="1">
    <source>
        <dbReference type="ARBA" id="ARBA00004442"/>
    </source>
</evidence>
<evidence type="ECO:0000313" key="7">
    <source>
        <dbReference type="Proteomes" id="UP000245073"/>
    </source>
</evidence>
<evidence type="ECO:0000256" key="2">
    <source>
        <dbReference type="ARBA" id="ARBA00023136"/>
    </source>
</evidence>